<evidence type="ECO:0000259" key="7">
    <source>
        <dbReference type="PROSITE" id="PS50811"/>
    </source>
</evidence>
<accession>A0A5J9SRI9</accession>
<dbReference type="PROSITE" id="PS50811">
    <property type="entry name" value="WRKY"/>
    <property type="match status" value="1"/>
</dbReference>
<feature type="non-terminal residue" evidence="8">
    <location>
        <position position="1"/>
    </location>
</feature>
<feature type="domain" description="WRKY" evidence="7">
    <location>
        <begin position="111"/>
        <end position="148"/>
    </location>
</feature>
<dbReference type="Pfam" id="PF03106">
    <property type="entry name" value="WRKY"/>
    <property type="match status" value="1"/>
</dbReference>
<dbReference type="PANTHER" id="PTHR32096:SF143">
    <property type="entry name" value="OS09G0334500 PROTEIN"/>
    <property type="match status" value="1"/>
</dbReference>
<protein>
    <recommendedName>
        <fullName evidence="7">WRKY domain-containing protein</fullName>
    </recommendedName>
</protein>
<name>A0A5J9SRI9_9POAL</name>
<evidence type="ECO:0000256" key="5">
    <source>
        <dbReference type="ARBA" id="ARBA00023242"/>
    </source>
</evidence>
<dbReference type="GO" id="GO:0005634">
    <property type="term" value="C:nucleus"/>
    <property type="evidence" value="ECO:0007669"/>
    <property type="project" value="UniProtKB-SubCell"/>
</dbReference>
<dbReference type="AlphaFoldDB" id="A0A5J9SRI9"/>
<dbReference type="Gramene" id="TVU01606">
    <property type="protein sequence ID" value="TVU01606"/>
    <property type="gene ID" value="EJB05_52932"/>
</dbReference>
<dbReference type="InterPro" id="IPR036576">
    <property type="entry name" value="WRKY_dom_sf"/>
</dbReference>
<dbReference type="OrthoDB" id="1888929at2759"/>
<dbReference type="GO" id="GO:0000976">
    <property type="term" value="F:transcription cis-regulatory region binding"/>
    <property type="evidence" value="ECO:0007669"/>
    <property type="project" value="TreeGrafter"/>
</dbReference>
<evidence type="ECO:0000313" key="8">
    <source>
        <dbReference type="EMBL" id="TVU01606.1"/>
    </source>
</evidence>
<dbReference type="Proteomes" id="UP000324897">
    <property type="component" value="Unassembled WGS sequence"/>
</dbReference>
<comment type="caution">
    <text evidence="8">The sequence shown here is derived from an EMBL/GenBank/DDBJ whole genome shotgun (WGS) entry which is preliminary data.</text>
</comment>
<keyword evidence="2" id="KW-0805">Transcription regulation</keyword>
<dbReference type="Gene3D" id="2.20.25.80">
    <property type="entry name" value="WRKY domain"/>
    <property type="match status" value="1"/>
</dbReference>
<feature type="compositionally biased region" description="Polar residues" evidence="6">
    <location>
        <begin position="65"/>
        <end position="79"/>
    </location>
</feature>
<evidence type="ECO:0000256" key="6">
    <source>
        <dbReference type="SAM" id="MobiDB-lite"/>
    </source>
</evidence>
<reference evidence="8 9" key="1">
    <citation type="journal article" date="2019" name="Sci. Rep.">
        <title>A high-quality genome of Eragrostis curvula grass provides insights into Poaceae evolution and supports new strategies to enhance forage quality.</title>
        <authorList>
            <person name="Carballo J."/>
            <person name="Santos B.A.C.M."/>
            <person name="Zappacosta D."/>
            <person name="Garbus I."/>
            <person name="Selva J.P."/>
            <person name="Gallo C.A."/>
            <person name="Diaz A."/>
            <person name="Albertini E."/>
            <person name="Caccamo M."/>
            <person name="Echenique V."/>
        </authorList>
    </citation>
    <scope>NUCLEOTIDE SEQUENCE [LARGE SCALE GENOMIC DNA]</scope>
    <source>
        <strain evidence="9">cv. Victoria</strain>
        <tissue evidence="8">Leaf</tissue>
    </source>
</reference>
<dbReference type="InterPro" id="IPR044810">
    <property type="entry name" value="WRKY_plant"/>
</dbReference>
<dbReference type="SUPFAM" id="SSF118290">
    <property type="entry name" value="WRKY DNA-binding domain"/>
    <property type="match status" value="1"/>
</dbReference>
<evidence type="ECO:0000313" key="9">
    <source>
        <dbReference type="Proteomes" id="UP000324897"/>
    </source>
</evidence>
<sequence>MESVDGNGGSRLVVTELRQIKDLVMELETHLDGSHDLCRHLVSQIFSLTERSIGIITSSNFDNGQKRSWSGSGIASATPSPLGDVANVPFRSNKKGTTMRKRQVRVNSVEGGEAPVEDGHSWRKYGQKPILGAKYPRSYYRCHPDAHGLLQSLGGSLTVKTEEPQGWNATAPFFPSSTPVSWCPTPATSFQPFEAPGLRAKSELQDVVSALVAATSAPSVPAVDVAGEFVDIDTIARLFA</sequence>
<feature type="compositionally biased region" description="Basic residues" evidence="6">
    <location>
        <begin position="92"/>
        <end position="101"/>
    </location>
</feature>
<evidence type="ECO:0000256" key="3">
    <source>
        <dbReference type="ARBA" id="ARBA00023125"/>
    </source>
</evidence>
<organism evidence="8 9">
    <name type="scientific">Eragrostis curvula</name>
    <name type="common">weeping love grass</name>
    <dbReference type="NCBI Taxonomy" id="38414"/>
    <lineage>
        <taxon>Eukaryota</taxon>
        <taxon>Viridiplantae</taxon>
        <taxon>Streptophyta</taxon>
        <taxon>Embryophyta</taxon>
        <taxon>Tracheophyta</taxon>
        <taxon>Spermatophyta</taxon>
        <taxon>Magnoliopsida</taxon>
        <taxon>Liliopsida</taxon>
        <taxon>Poales</taxon>
        <taxon>Poaceae</taxon>
        <taxon>PACMAD clade</taxon>
        <taxon>Chloridoideae</taxon>
        <taxon>Eragrostideae</taxon>
        <taxon>Eragrostidinae</taxon>
        <taxon>Eragrostis</taxon>
    </lineage>
</organism>
<keyword evidence="5" id="KW-0539">Nucleus</keyword>
<evidence type="ECO:0000256" key="4">
    <source>
        <dbReference type="ARBA" id="ARBA00023163"/>
    </source>
</evidence>
<keyword evidence="4" id="KW-0804">Transcription</keyword>
<keyword evidence="3" id="KW-0238">DNA-binding</keyword>
<feature type="region of interest" description="Disordered" evidence="6">
    <location>
        <begin position="65"/>
        <end position="101"/>
    </location>
</feature>
<evidence type="ECO:0000256" key="1">
    <source>
        <dbReference type="ARBA" id="ARBA00004123"/>
    </source>
</evidence>
<gene>
    <name evidence="8" type="ORF">EJB05_52932</name>
</gene>
<proteinExistence type="predicted"/>
<dbReference type="PANTHER" id="PTHR32096">
    <property type="entry name" value="WRKY TRANSCRIPTION FACTOR 30-RELATED-RELATED"/>
    <property type="match status" value="1"/>
</dbReference>
<dbReference type="SMART" id="SM00774">
    <property type="entry name" value="WRKY"/>
    <property type="match status" value="1"/>
</dbReference>
<comment type="subcellular location">
    <subcellularLocation>
        <location evidence="1">Nucleus</location>
    </subcellularLocation>
</comment>
<dbReference type="GO" id="GO:0003700">
    <property type="term" value="F:DNA-binding transcription factor activity"/>
    <property type="evidence" value="ECO:0007669"/>
    <property type="project" value="InterPro"/>
</dbReference>
<dbReference type="EMBL" id="RWGY01000413">
    <property type="protein sequence ID" value="TVU01606.1"/>
    <property type="molecule type" value="Genomic_DNA"/>
</dbReference>
<evidence type="ECO:0000256" key="2">
    <source>
        <dbReference type="ARBA" id="ARBA00023015"/>
    </source>
</evidence>
<dbReference type="InterPro" id="IPR003657">
    <property type="entry name" value="WRKY_dom"/>
</dbReference>
<keyword evidence="9" id="KW-1185">Reference proteome</keyword>